<dbReference type="PRINTS" id="PR00862">
    <property type="entry name" value="PROLIGOPTASE"/>
</dbReference>
<evidence type="ECO:0000256" key="1">
    <source>
        <dbReference type="ARBA" id="ARBA00001070"/>
    </source>
</evidence>
<evidence type="ECO:0000313" key="9">
    <source>
        <dbReference type="EMBL" id="MBE9575624.1"/>
    </source>
</evidence>
<dbReference type="PROSITE" id="PS00708">
    <property type="entry name" value="PRO_ENDOPEP_SER"/>
    <property type="match status" value="1"/>
</dbReference>
<protein>
    <recommendedName>
        <fullName evidence="3">prolyl oligopeptidase</fullName>
        <ecNumber evidence="3">3.4.21.26</ecNumber>
    </recommendedName>
</protein>
<comment type="catalytic activity">
    <reaction evidence="1">
        <text>Hydrolysis of Pro-|-Xaa &gt;&gt; Ala-|-Xaa in oligopeptides.</text>
        <dbReference type="EC" id="3.4.21.26"/>
    </reaction>
</comment>
<evidence type="ECO:0000259" key="8">
    <source>
        <dbReference type="Pfam" id="PF02897"/>
    </source>
</evidence>
<dbReference type="Proteomes" id="UP000656274">
    <property type="component" value="Unassembled WGS sequence"/>
</dbReference>
<comment type="caution">
    <text evidence="9">The sequence shown here is derived from an EMBL/GenBank/DDBJ whole genome shotgun (WGS) entry which is preliminary data.</text>
</comment>
<evidence type="ECO:0000256" key="6">
    <source>
        <dbReference type="ARBA" id="ARBA00022825"/>
    </source>
</evidence>
<organism evidence="9 10">
    <name type="scientific">Flavobacterium proteolyticum</name>
    <dbReference type="NCBI Taxonomy" id="2911683"/>
    <lineage>
        <taxon>Bacteria</taxon>
        <taxon>Pseudomonadati</taxon>
        <taxon>Bacteroidota</taxon>
        <taxon>Flavobacteriia</taxon>
        <taxon>Flavobacteriales</taxon>
        <taxon>Flavobacteriaceae</taxon>
        <taxon>Flavobacterium</taxon>
    </lineage>
</organism>
<sequence length="697" mass="81126">MKTIVLLFIFLISSGLNFVFSQQKIETKKVPSTLSKHGITIQDDYAWLENTTEKEVADWVTLQNNISEEKLSELVRNYNFSFKIKDYDYLSTNGLPTKKGKYFYNTYRVEKNKPSVLYYRESLNDLGKPLVDPFDVYKDANVVLSGYFPSKNTKYLAFKISPNGSDRQEIKFKDFANKKYLDDVLTDVKFSNVAWNGDRGIFYKKNSNKEFFEKDSTYQLYYHKIGDIQSKDQLVFDTSKSKANFIFFTKQNKLFVVETSEDETTKNYYYTTIENEQFQFNNFIKDDKTNLNLLNIINDKCYFSDEKYPWGNVSYFDINNRAESTVLIPQVYSHLLIGTTFLENYIICKYNNMGKYYMSVYDYTGKFIRKFEAPHNMDFQIRFYDEKTNDLFVTFYSYTISSLNYKLNITTGANDIYFNDFIQPKPTLFPFNYFETKTITYKSRDNKDIPIVIIHKKGIELNGNNPTLLRAYGGFGSISSPNYDTGLLHFLEKGGVYAFAQVRGGGEKGKNWHKEGKRLKKINSINDFVDAAEFLIREKYTNPNKLAINGGSHGGLVVGAAMTLRPDLFKVVISEMGRLDMASLEKYTSGIHHFDEYGNPNNKEEFQSMLSYSPYHTIKEDVNYPTCLIITSENDDRVPPFQSYKFTARLQNRAAQKNPIFLKVNKVAGHSGNISSYEKRVKQQSEFYSFIWEYLNN</sequence>
<dbReference type="RefSeq" id="WP_194093520.1">
    <property type="nucleotide sequence ID" value="NZ_JADFTZ010000001.1"/>
</dbReference>
<dbReference type="InterPro" id="IPR001375">
    <property type="entry name" value="Peptidase_S9_cat"/>
</dbReference>
<proteinExistence type="inferred from homology"/>
<dbReference type="Gene3D" id="3.40.50.1820">
    <property type="entry name" value="alpha/beta hydrolase"/>
    <property type="match status" value="1"/>
</dbReference>
<dbReference type="Gene3D" id="2.130.10.120">
    <property type="entry name" value="Prolyl oligopeptidase, N-terminal domain"/>
    <property type="match status" value="1"/>
</dbReference>
<dbReference type="InterPro" id="IPR023302">
    <property type="entry name" value="Pept_S9A_N"/>
</dbReference>
<evidence type="ECO:0000259" key="7">
    <source>
        <dbReference type="Pfam" id="PF00326"/>
    </source>
</evidence>
<dbReference type="Pfam" id="PF02897">
    <property type="entry name" value="Peptidase_S9_N"/>
    <property type="match status" value="1"/>
</dbReference>
<keyword evidence="5" id="KW-0378">Hydrolase</keyword>
<dbReference type="PANTHER" id="PTHR42881">
    <property type="entry name" value="PROLYL ENDOPEPTIDASE"/>
    <property type="match status" value="1"/>
</dbReference>
<dbReference type="InterPro" id="IPR002470">
    <property type="entry name" value="Peptidase_S9A"/>
</dbReference>
<comment type="similarity">
    <text evidence="2">Belongs to the peptidase S9A family.</text>
</comment>
<feature type="domain" description="Peptidase S9 prolyl oligopeptidase catalytic" evidence="7">
    <location>
        <begin position="489"/>
        <end position="696"/>
    </location>
</feature>
<evidence type="ECO:0000256" key="4">
    <source>
        <dbReference type="ARBA" id="ARBA00022670"/>
    </source>
</evidence>
<keyword evidence="4" id="KW-0645">Protease</keyword>
<evidence type="ECO:0000313" key="10">
    <source>
        <dbReference type="Proteomes" id="UP000656274"/>
    </source>
</evidence>
<dbReference type="EMBL" id="JADFTZ010000001">
    <property type="protein sequence ID" value="MBE9575624.1"/>
    <property type="molecule type" value="Genomic_DNA"/>
</dbReference>
<evidence type="ECO:0000256" key="2">
    <source>
        <dbReference type="ARBA" id="ARBA00005228"/>
    </source>
</evidence>
<dbReference type="SUPFAM" id="SSF53474">
    <property type="entry name" value="alpha/beta-Hydrolases"/>
    <property type="match status" value="1"/>
</dbReference>
<feature type="domain" description="Peptidase S9A N-terminal" evidence="8">
    <location>
        <begin position="28"/>
        <end position="416"/>
    </location>
</feature>
<dbReference type="Pfam" id="PF00326">
    <property type="entry name" value="Peptidase_S9"/>
    <property type="match status" value="1"/>
</dbReference>
<keyword evidence="10" id="KW-1185">Reference proteome</keyword>
<dbReference type="PANTHER" id="PTHR42881:SF2">
    <property type="entry name" value="PROLYL ENDOPEPTIDASE"/>
    <property type="match status" value="1"/>
</dbReference>
<reference evidence="9 10" key="1">
    <citation type="submission" date="2020-10" db="EMBL/GenBank/DDBJ databases">
        <title>The genome sequence of Flavobacterium aquaticum 1Y8A.</title>
        <authorList>
            <person name="Liu Y."/>
        </authorList>
    </citation>
    <scope>NUCLEOTIDE SEQUENCE [LARGE SCALE GENOMIC DNA]</scope>
    <source>
        <strain evidence="9 10">1Y8A</strain>
    </source>
</reference>
<accession>A0ABR9WQ19</accession>
<keyword evidence="6" id="KW-0720">Serine protease</keyword>
<evidence type="ECO:0000256" key="3">
    <source>
        <dbReference type="ARBA" id="ARBA00011897"/>
    </source>
</evidence>
<dbReference type="SUPFAM" id="SSF50993">
    <property type="entry name" value="Peptidase/esterase 'gauge' domain"/>
    <property type="match status" value="1"/>
</dbReference>
<gene>
    <name evidence="9" type="ORF">IM755_02795</name>
</gene>
<dbReference type="InterPro" id="IPR002471">
    <property type="entry name" value="Pept_S9_AS"/>
</dbReference>
<dbReference type="InterPro" id="IPR029058">
    <property type="entry name" value="AB_hydrolase_fold"/>
</dbReference>
<dbReference type="InterPro" id="IPR051167">
    <property type="entry name" value="Prolyl_oligopep/macrocyclase"/>
</dbReference>
<dbReference type="EC" id="3.4.21.26" evidence="3"/>
<name>A0ABR9WQ19_9FLAO</name>
<evidence type="ECO:0000256" key="5">
    <source>
        <dbReference type="ARBA" id="ARBA00022801"/>
    </source>
</evidence>